<gene>
    <name evidence="1" type="primary">LgM4147LRVhigh.26.01291.00170</name>
    <name evidence="2" type="synonym">LgM4147LRVhigh.26.01291.00590</name>
    <name evidence="1" type="ORF">BN36_2640520</name>
    <name evidence="2" type="ORF">BN36_2640760</name>
</gene>
<organism evidence="1">
    <name type="scientific">Leishmania guyanensis</name>
    <dbReference type="NCBI Taxonomy" id="5670"/>
    <lineage>
        <taxon>Eukaryota</taxon>
        <taxon>Discoba</taxon>
        <taxon>Euglenozoa</taxon>
        <taxon>Kinetoplastea</taxon>
        <taxon>Metakinetoplastina</taxon>
        <taxon>Trypanosomatida</taxon>
        <taxon>Trypanosomatidae</taxon>
        <taxon>Leishmaniinae</taxon>
        <taxon>Leishmania</taxon>
        <taxon>Leishmania guyanensis species complex</taxon>
    </lineage>
</organism>
<dbReference type="EMBL" id="CALQ01001088">
    <property type="protein sequence ID" value="CCM16572.1"/>
    <property type="molecule type" value="Genomic_DNA"/>
</dbReference>
<sequence length="104" mass="11256">MRSPVSDARSTSPLTRTADATVLVLEQGPWRRLAWIEARGRPLCVCVAPSAQQGCEGESKEGQREGETARRMTWCDGERFVLDAEDFAVAPRGGGWAAVVDAPP</sequence>
<accession>A0A1E1IZ06</accession>
<proteinExistence type="predicted"/>
<protein>
    <submittedName>
        <fullName evidence="1">Uncharacterized protein</fullName>
    </submittedName>
</protein>
<dbReference type="AlphaFoldDB" id="A0A1E1IZ06"/>
<name>A0A1E1IZ06_LEIGU</name>
<evidence type="ECO:0000313" key="2">
    <source>
        <dbReference type="EMBL" id="CCM16572.1"/>
    </source>
</evidence>
<dbReference type="EMBL" id="CALQ01001086">
    <property type="protein sequence ID" value="CCM16548.1"/>
    <property type="molecule type" value="Genomic_DNA"/>
</dbReference>
<evidence type="ECO:0000313" key="1">
    <source>
        <dbReference type="EMBL" id="CCM16548.1"/>
    </source>
</evidence>
<reference evidence="1" key="1">
    <citation type="submission" date="2012-08" db="EMBL/GenBank/DDBJ databases">
        <title>Comparative genomics of metastatic and non-metastatic Leishmania guyanensis provides insights into polygenic factors involved in Leishmania RNA virus infection.</title>
        <authorList>
            <person name="Smith D."/>
            <person name="Hertz-Fowler C."/>
            <person name="Martin R."/>
            <person name="Dickens N."/>
            <person name="Fasel N."/>
            <person name="Falquet L."/>
            <person name="Beverley S."/>
            <person name="Zangger H."/>
            <person name="Calderon-Copete S."/>
            <person name="Mottram J."/>
            <person name="Xenarios I."/>
        </authorList>
    </citation>
    <scope>NUCLEOTIDE SEQUENCE</scope>
    <source>
        <strain evidence="1">MHOM/BR/75/M4147/SSU:IR2SAT-LUC</strain>
    </source>
</reference>